<sequence length="47" mass="5039">MKLQSLKSFEALNSEEIKVIKGGLVAGSTVECDSGDKDKVKTKLAEL</sequence>
<dbReference type="HOGENOM" id="CLU_3167539_0_0_10"/>
<name>A0A077EH41_9FLAO</name>
<evidence type="ECO:0000313" key="1">
    <source>
        <dbReference type="EMBL" id="AIL46946.1"/>
    </source>
</evidence>
<dbReference type="KEGG" id="eao:BD94_3171"/>
<protein>
    <submittedName>
        <fullName evidence="1">Uncharacterized protein</fullName>
    </submittedName>
</protein>
<reference evidence="1" key="1">
    <citation type="journal article" date="2013" name="Lancet">
        <title>First case of E anophelis outbreak in an intensive-care unit.</title>
        <authorList>
            <person name="Teo J."/>
            <person name="Tan S.Y."/>
            <person name="Tay M."/>
            <person name="Ding Y."/>
            <person name="Kjelleberg S."/>
            <person name="Givskov M."/>
            <person name="Lin R.T."/>
            <person name="Yang L."/>
        </authorList>
    </citation>
    <scope>NUCLEOTIDE SEQUENCE [LARGE SCALE GENOMIC DNA]</scope>
    <source>
        <strain evidence="1">NUHP1</strain>
    </source>
</reference>
<reference evidence="1" key="2">
    <citation type="journal article" date="2015" name="Genome Biol. Evol.">
        <title>Complete Genome Sequence and Transcriptomic Analysis of the Novel Pathogen Elizabethkingia anophelis in Response to Oxidative Stress.</title>
        <authorList>
            <person name="Li Y."/>
            <person name="Liu Y."/>
            <person name="Chew S.C."/>
            <person name="Tay M."/>
            <person name="Salido M.M."/>
            <person name="Teo J."/>
            <person name="Lauro F.M."/>
            <person name="Givskov M."/>
            <person name="Yang L."/>
        </authorList>
    </citation>
    <scope>NUCLEOTIDE SEQUENCE</scope>
    <source>
        <strain evidence="1">NUHP1</strain>
    </source>
</reference>
<dbReference type="AlphaFoldDB" id="A0A077EH41"/>
<proteinExistence type="predicted"/>
<organism evidence="1 2">
    <name type="scientific">Elizabethkingia anophelis NUHP1</name>
    <dbReference type="NCBI Taxonomy" id="1338011"/>
    <lineage>
        <taxon>Bacteria</taxon>
        <taxon>Pseudomonadati</taxon>
        <taxon>Bacteroidota</taxon>
        <taxon>Flavobacteriia</taxon>
        <taxon>Flavobacteriales</taxon>
        <taxon>Weeksellaceae</taxon>
        <taxon>Elizabethkingia</taxon>
    </lineage>
</organism>
<dbReference type="EMBL" id="CP007547">
    <property type="protein sequence ID" value="AIL46946.1"/>
    <property type="molecule type" value="Genomic_DNA"/>
</dbReference>
<accession>A0A077EH41</accession>
<gene>
    <name evidence="1" type="ORF">BD94_3171</name>
</gene>
<dbReference type="Proteomes" id="UP000028933">
    <property type="component" value="Chromosome"/>
</dbReference>
<dbReference type="STRING" id="1338011.BD94_3171"/>
<evidence type="ECO:0000313" key="2">
    <source>
        <dbReference type="Proteomes" id="UP000028933"/>
    </source>
</evidence>
<dbReference type="RefSeq" id="WP_155248826.1">
    <property type="nucleotide sequence ID" value="NZ_CP007547.1"/>
</dbReference>